<dbReference type="AlphaFoldDB" id="A0A559MFY6"/>
<dbReference type="GO" id="GO:0046872">
    <property type="term" value="F:metal ion binding"/>
    <property type="evidence" value="ECO:0007669"/>
    <property type="project" value="UniProtKB-KW"/>
</dbReference>
<evidence type="ECO:0000259" key="5">
    <source>
        <dbReference type="PROSITE" id="PS51891"/>
    </source>
</evidence>
<evidence type="ECO:0000313" key="6">
    <source>
        <dbReference type="EMBL" id="TVY91856.1"/>
    </source>
</evidence>
<feature type="domain" description="CENP-V/GFA" evidence="5">
    <location>
        <begin position="19"/>
        <end position="159"/>
    </location>
</feature>
<comment type="caution">
    <text evidence="6">The sequence shown here is derived from an EMBL/GenBank/DDBJ whole genome shotgun (WGS) entry which is preliminary data.</text>
</comment>
<evidence type="ECO:0000256" key="2">
    <source>
        <dbReference type="ARBA" id="ARBA00022723"/>
    </source>
</evidence>
<name>A0A559MFY6_9HELO</name>
<dbReference type="Pfam" id="PF04828">
    <property type="entry name" value="GFA"/>
    <property type="match status" value="2"/>
</dbReference>
<evidence type="ECO:0000256" key="1">
    <source>
        <dbReference type="ARBA" id="ARBA00005495"/>
    </source>
</evidence>
<keyword evidence="7" id="KW-1185">Reference proteome</keyword>
<dbReference type="PROSITE" id="PS51891">
    <property type="entry name" value="CENP_V_GFA"/>
    <property type="match status" value="1"/>
</dbReference>
<dbReference type="PANTHER" id="PTHR33337">
    <property type="entry name" value="GFA DOMAIN-CONTAINING PROTEIN"/>
    <property type="match status" value="1"/>
</dbReference>
<reference evidence="6 7" key="1">
    <citation type="submission" date="2018-05" db="EMBL/GenBank/DDBJ databases">
        <title>Genome sequencing and assembly of the regulated plant pathogen Lachnellula willkommii and related sister species for the development of diagnostic species identification markers.</title>
        <authorList>
            <person name="Giroux E."/>
            <person name="Bilodeau G."/>
        </authorList>
    </citation>
    <scope>NUCLEOTIDE SEQUENCE [LARGE SCALE GENOMIC DNA]</scope>
    <source>
        <strain evidence="6 7">CBS 172.35</strain>
    </source>
</reference>
<dbReference type="Gene3D" id="3.90.1590.10">
    <property type="entry name" value="glutathione-dependent formaldehyde- activating enzyme (gfa)"/>
    <property type="match status" value="1"/>
</dbReference>
<evidence type="ECO:0000256" key="3">
    <source>
        <dbReference type="ARBA" id="ARBA00022833"/>
    </source>
</evidence>
<organism evidence="6 7">
    <name type="scientific">Lachnellula willkommii</name>
    <dbReference type="NCBI Taxonomy" id="215461"/>
    <lineage>
        <taxon>Eukaryota</taxon>
        <taxon>Fungi</taxon>
        <taxon>Dikarya</taxon>
        <taxon>Ascomycota</taxon>
        <taxon>Pezizomycotina</taxon>
        <taxon>Leotiomycetes</taxon>
        <taxon>Helotiales</taxon>
        <taxon>Lachnaceae</taxon>
        <taxon>Lachnellula</taxon>
    </lineage>
</organism>
<dbReference type="InterPro" id="IPR006913">
    <property type="entry name" value="CENP-V/GFA"/>
</dbReference>
<accession>A0A559MFY6</accession>
<protein>
    <recommendedName>
        <fullName evidence="5">CENP-V/GFA domain-containing protein</fullName>
    </recommendedName>
</protein>
<comment type="similarity">
    <text evidence="1">Belongs to the Gfa family.</text>
</comment>
<dbReference type="Proteomes" id="UP000315522">
    <property type="component" value="Unassembled WGS sequence"/>
</dbReference>
<evidence type="ECO:0000313" key="7">
    <source>
        <dbReference type="Proteomes" id="UP000315522"/>
    </source>
</evidence>
<dbReference type="PANTHER" id="PTHR33337:SF40">
    <property type="entry name" value="CENP-V_GFA DOMAIN-CONTAINING PROTEIN-RELATED"/>
    <property type="match status" value="1"/>
</dbReference>
<proteinExistence type="inferred from homology"/>
<keyword evidence="2" id="KW-0479">Metal-binding</keyword>
<evidence type="ECO:0000256" key="4">
    <source>
        <dbReference type="ARBA" id="ARBA00023239"/>
    </source>
</evidence>
<keyword evidence="3" id="KW-0862">Zinc</keyword>
<keyword evidence="4" id="KW-0456">Lyase</keyword>
<sequence length="188" mass="20387">MAAELLANPASKAGAIEITNGSCLCGSITYIISGTPSTTVLCHCISCKKSSGSAFMANNFYEASVKSQFLSPPTGERSVSVCVFHKTNAYLLVQQFNITSPTSTLKTYNDTSPDDGSFVERSFCGDCGSNIFIKNPKWKGAVIVATGTLDYEEALKEWEPEAEFFCKRRGPWLSSIGVNEEKKFNAMT</sequence>
<gene>
    <name evidence="6" type="ORF">LAWI1_G002178</name>
</gene>
<dbReference type="EMBL" id="QGML01000443">
    <property type="protein sequence ID" value="TVY91856.1"/>
    <property type="molecule type" value="Genomic_DNA"/>
</dbReference>
<dbReference type="InterPro" id="IPR011057">
    <property type="entry name" value="Mss4-like_sf"/>
</dbReference>
<dbReference type="SUPFAM" id="SSF51316">
    <property type="entry name" value="Mss4-like"/>
    <property type="match status" value="2"/>
</dbReference>
<dbReference type="GO" id="GO:0016846">
    <property type="term" value="F:carbon-sulfur lyase activity"/>
    <property type="evidence" value="ECO:0007669"/>
    <property type="project" value="InterPro"/>
</dbReference>